<protein>
    <recommendedName>
        <fullName evidence="1">4Fe-4S ferredoxin-type domain-containing protein</fullName>
    </recommendedName>
</protein>
<dbReference type="RefSeq" id="WP_255333370.1">
    <property type="nucleotide sequence ID" value="NZ_VOTZ01000028.1"/>
</dbReference>
<dbReference type="AlphaFoldDB" id="A0ABD4TNR8"/>
<organism evidence="2 3">
    <name type="scientific">Methanocalculus taiwanensis</name>
    <dbReference type="NCBI Taxonomy" id="106207"/>
    <lineage>
        <taxon>Archaea</taxon>
        <taxon>Methanobacteriati</taxon>
        <taxon>Methanobacteriota</taxon>
        <taxon>Stenosarchaea group</taxon>
        <taxon>Methanomicrobia</taxon>
        <taxon>Methanomicrobiales</taxon>
        <taxon>Methanocalculaceae</taxon>
        <taxon>Methanocalculus</taxon>
    </lineage>
</organism>
<proteinExistence type="predicted"/>
<dbReference type="PANTHER" id="PTHR42827">
    <property type="entry name" value="IRON-SULFUR CLUSTER-BINDING PROTEIN-RELATED"/>
    <property type="match status" value="1"/>
</dbReference>
<dbReference type="GO" id="GO:0016491">
    <property type="term" value="F:oxidoreductase activity"/>
    <property type="evidence" value="ECO:0007669"/>
    <property type="project" value="UniProtKB-ARBA"/>
</dbReference>
<dbReference type="PROSITE" id="PS00198">
    <property type="entry name" value="4FE4S_FER_1"/>
    <property type="match status" value="1"/>
</dbReference>
<dbReference type="InterPro" id="IPR017900">
    <property type="entry name" value="4Fe4S_Fe_S_CS"/>
</dbReference>
<dbReference type="PANTHER" id="PTHR42827:SF1">
    <property type="entry name" value="IRON-SULFUR CLUSTER-BINDING PROTEIN"/>
    <property type="match status" value="1"/>
</dbReference>
<evidence type="ECO:0000313" key="3">
    <source>
        <dbReference type="Proteomes" id="UP001524383"/>
    </source>
</evidence>
<dbReference type="EMBL" id="VOTZ01000028">
    <property type="protein sequence ID" value="MCQ1539403.1"/>
    <property type="molecule type" value="Genomic_DNA"/>
</dbReference>
<reference evidence="2 3" key="1">
    <citation type="submission" date="2019-08" db="EMBL/GenBank/DDBJ databases">
        <authorList>
            <person name="Chen S.-C."/>
            <person name="Lai M.-C."/>
            <person name="You Y.-T."/>
        </authorList>
    </citation>
    <scope>NUCLEOTIDE SEQUENCE [LARGE SCALE GENOMIC DNA]</scope>
    <source>
        <strain evidence="2 3">P2F9704a</strain>
    </source>
</reference>
<dbReference type="InterPro" id="IPR017896">
    <property type="entry name" value="4Fe4S_Fe-S-bd"/>
</dbReference>
<sequence>MDLHAFFRDETIETYGEAALPSLSERDRGYVQEFFSPGESVIVLGKAVPKEAYSLSPREQTEIMLGIAEALNDTAIRLESQLTSEGIPARHIPLYLPIRIEDGRVRGVVRLKQVAAAAGLGTLGKNTLLLNPEHGPRLLLSGVVTGRSDLFNTKNGQEQKNPEDSIKENPDICIGCGKCIRACPASAIGPDGVDVFRCRTISPWVPGPVVPIAKWLIGRQLLLRCMAPLAPWIAKTATIRCSRCVTECPVFGDRNWTQE</sequence>
<name>A0ABD4TNR8_9EURY</name>
<comment type="caution">
    <text evidence="2">The sequence shown here is derived from an EMBL/GenBank/DDBJ whole genome shotgun (WGS) entry which is preliminary data.</text>
</comment>
<keyword evidence="3" id="KW-1185">Reference proteome</keyword>
<feature type="domain" description="4Fe-4S ferredoxin-type" evidence="1">
    <location>
        <begin position="164"/>
        <end position="193"/>
    </location>
</feature>
<dbReference type="SUPFAM" id="SSF54862">
    <property type="entry name" value="4Fe-4S ferredoxins"/>
    <property type="match status" value="1"/>
</dbReference>
<gene>
    <name evidence="2" type="ORF">FTO68_10475</name>
</gene>
<evidence type="ECO:0000259" key="1">
    <source>
        <dbReference type="PROSITE" id="PS51379"/>
    </source>
</evidence>
<evidence type="ECO:0000313" key="2">
    <source>
        <dbReference type="EMBL" id="MCQ1539403.1"/>
    </source>
</evidence>
<dbReference type="Proteomes" id="UP001524383">
    <property type="component" value="Unassembled WGS sequence"/>
</dbReference>
<accession>A0ABD4TNR8</accession>
<dbReference type="Gene3D" id="3.30.70.20">
    <property type="match status" value="1"/>
</dbReference>
<dbReference type="PROSITE" id="PS51379">
    <property type="entry name" value="4FE4S_FER_2"/>
    <property type="match status" value="1"/>
</dbReference>
<dbReference type="Pfam" id="PF12837">
    <property type="entry name" value="Fer4_6"/>
    <property type="match status" value="1"/>
</dbReference>